<accession>A0ABQ2N1X5</accession>
<reference evidence="3" key="1">
    <citation type="journal article" date="2019" name="Int. J. Syst. Evol. Microbiol.">
        <title>The Global Catalogue of Microorganisms (GCM) 10K type strain sequencing project: providing services to taxonomists for standard genome sequencing and annotation.</title>
        <authorList>
            <consortium name="The Broad Institute Genomics Platform"/>
            <consortium name="The Broad Institute Genome Sequencing Center for Infectious Disease"/>
            <person name="Wu L."/>
            <person name="Ma J."/>
        </authorList>
    </citation>
    <scope>NUCLEOTIDE SEQUENCE [LARGE SCALE GENOMIC DNA]</scope>
    <source>
        <strain evidence="3">CGMCC 4.7181</strain>
    </source>
</reference>
<feature type="transmembrane region" description="Helical" evidence="1">
    <location>
        <begin position="87"/>
        <end position="106"/>
    </location>
</feature>
<comment type="caution">
    <text evidence="2">The sequence shown here is derived from an EMBL/GenBank/DDBJ whole genome shotgun (WGS) entry which is preliminary data.</text>
</comment>
<protein>
    <recommendedName>
        <fullName evidence="4">DUF2809 domain-containing protein</fullName>
    </recommendedName>
</protein>
<organism evidence="2 3">
    <name type="scientific">Microbacterium nanhaiense</name>
    <dbReference type="NCBI Taxonomy" id="1301026"/>
    <lineage>
        <taxon>Bacteria</taxon>
        <taxon>Bacillati</taxon>
        <taxon>Actinomycetota</taxon>
        <taxon>Actinomycetes</taxon>
        <taxon>Micrococcales</taxon>
        <taxon>Microbacteriaceae</taxon>
        <taxon>Microbacterium</taxon>
    </lineage>
</organism>
<dbReference type="EMBL" id="BMMQ01000004">
    <property type="protein sequence ID" value="GGO63658.1"/>
    <property type="molecule type" value="Genomic_DNA"/>
</dbReference>
<sequence>MRRILLGLAAIVTIAVGLGVHALGSGFAGDAAGDVLYAVLIYLLAAIVLRRGAWILALAWCVGVEFFQLTGWPAAWGSPWTLVFGSGFAWTDLAFYAIGVALAAGIDRALLARRVRGDTGDRGAV</sequence>
<keyword evidence="1" id="KW-1133">Transmembrane helix</keyword>
<proteinExistence type="predicted"/>
<dbReference type="Proteomes" id="UP000638043">
    <property type="component" value="Unassembled WGS sequence"/>
</dbReference>
<gene>
    <name evidence="2" type="ORF">GCM10010910_16730</name>
</gene>
<keyword evidence="1" id="KW-0812">Transmembrane</keyword>
<name>A0ABQ2N1X5_9MICO</name>
<evidence type="ECO:0008006" key="4">
    <source>
        <dbReference type="Google" id="ProtNLM"/>
    </source>
</evidence>
<dbReference type="Pfam" id="PF10990">
    <property type="entry name" value="DUF2809"/>
    <property type="match status" value="1"/>
</dbReference>
<evidence type="ECO:0000313" key="2">
    <source>
        <dbReference type="EMBL" id="GGO63658.1"/>
    </source>
</evidence>
<dbReference type="RefSeq" id="WP_188700935.1">
    <property type="nucleotide sequence ID" value="NZ_BMMQ01000004.1"/>
</dbReference>
<evidence type="ECO:0000313" key="3">
    <source>
        <dbReference type="Proteomes" id="UP000638043"/>
    </source>
</evidence>
<evidence type="ECO:0000256" key="1">
    <source>
        <dbReference type="SAM" id="Phobius"/>
    </source>
</evidence>
<keyword evidence="1" id="KW-0472">Membrane</keyword>
<keyword evidence="3" id="KW-1185">Reference proteome</keyword>
<feature type="transmembrane region" description="Helical" evidence="1">
    <location>
        <begin position="32"/>
        <end position="49"/>
    </location>
</feature>
<feature type="transmembrane region" description="Helical" evidence="1">
    <location>
        <begin position="56"/>
        <end position="75"/>
    </location>
</feature>
<dbReference type="InterPro" id="IPR021257">
    <property type="entry name" value="DUF2809"/>
</dbReference>